<dbReference type="PROSITE" id="PS00518">
    <property type="entry name" value="ZF_RING_1"/>
    <property type="match status" value="1"/>
</dbReference>
<accession>Q1RL70</accession>
<dbReference type="InterPro" id="IPR036443">
    <property type="entry name" value="Znf_RanBP2_sf"/>
</dbReference>
<evidence type="ECO:0000256" key="11">
    <source>
        <dbReference type="ARBA" id="ARBA00022833"/>
    </source>
</evidence>
<evidence type="ECO:0000256" key="2">
    <source>
        <dbReference type="ARBA" id="ARBA00004906"/>
    </source>
</evidence>
<dbReference type="FunFam" id="1.20.120.1750:FF:000026">
    <property type="entry name" value="RANBP2-type and C3HC4-type zinc finger containing 1"/>
    <property type="match status" value="1"/>
</dbReference>
<dbReference type="InterPro" id="IPR047557">
    <property type="entry name" value="Rcat_RBR_HOIL1"/>
</dbReference>
<dbReference type="InterPro" id="IPR017907">
    <property type="entry name" value="Znf_RING_CS"/>
</dbReference>
<dbReference type="PROSITE" id="PS51873">
    <property type="entry name" value="TRIAD"/>
    <property type="match status" value="1"/>
</dbReference>
<keyword evidence="18" id="KW-1185">Reference proteome</keyword>
<dbReference type="STRING" id="7719.ENSCINP00000033831"/>
<evidence type="ECO:0000256" key="9">
    <source>
        <dbReference type="ARBA" id="ARBA00022771"/>
    </source>
</evidence>
<dbReference type="GeneTree" id="ENSGT00940000170338"/>
<dbReference type="EMBL" id="BR000164">
    <property type="protein sequence ID" value="FAA00195.1"/>
    <property type="molecule type" value="mRNA"/>
</dbReference>
<dbReference type="PROSITE" id="PS50089">
    <property type="entry name" value="ZF_RING_2"/>
    <property type="match status" value="1"/>
</dbReference>
<evidence type="ECO:0000256" key="3">
    <source>
        <dbReference type="ARBA" id="ARBA00008278"/>
    </source>
</evidence>
<keyword evidence="10" id="KW-0833">Ubl conjugation pathway</keyword>
<evidence type="ECO:0000313" key="17">
    <source>
        <dbReference type="Ensembl" id="ENSCINP00000033831.1"/>
    </source>
</evidence>
<dbReference type="PANTHER" id="PTHR22770:SF13">
    <property type="entry name" value="RING-TYPE DOMAIN-CONTAINING PROTEIN"/>
    <property type="match status" value="1"/>
</dbReference>
<dbReference type="PANTHER" id="PTHR22770">
    <property type="entry name" value="UBIQUITIN CONJUGATING ENZYME 7 INTERACTING PROTEIN-RELATED"/>
    <property type="match status" value="1"/>
</dbReference>
<dbReference type="GO" id="GO:0061630">
    <property type="term" value="F:ubiquitin protein ligase activity"/>
    <property type="evidence" value="ECO:0007669"/>
    <property type="project" value="UniProtKB-EC"/>
</dbReference>
<dbReference type="GeneID" id="100169995"/>
<feature type="domain" description="RING-type" evidence="15">
    <location>
        <begin position="276"/>
        <end position="495"/>
    </location>
</feature>
<reference evidence="17" key="3">
    <citation type="journal article" date="2008" name="Genome Biol.">
        <title>Improved genome assembly and evidence-based global gene model set for the chordate Ciona intestinalis: new insight into intron and operon populations.</title>
        <authorList>
            <person name="Satou Y."/>
            <person name="Mineta K."/>
            <person name="Ogasawara M."/>
            <person name="Sasakura Y."/>
            <person name="Shoguchi E."/>
            <person name="Ueno K."/>
            <person name="Yamada L."/>
            <person name="Matsumoto J."/>
            <person name="Wasserscheid J."/>
            <person name="Dewar K."/>
            <person name="Wiley G.B."/>
            <person name="Macmil S.L."/>
            <person name="Roe B.A."/>
            <person name="Zeller R.W."/>
            <person name="Hastings K.E."/>
            <person name="Lemaire P."/>
            <person name="Lindquist E."/>
            <person name="Endo T."/>
            <person name="Hotta K."/>
            <person name="Inaba K."/>
        </authorList>
    </citation>
    <scope>NUCLEOTIDE SEQUENCE [LARGE SCALE GENOMIC DNA]</scope>
    <source>
        <strain evidence="17">wild type</strain>
    </source>
</reference>
<dbReference type="GO" id="GO:0043161">
    <property type="term" value="P:proteasome-mediated ubiquitin-dependent protein catabolic process"/>
    <property type="evidence" value="ECO:0000318"/>
    <property type="project" value="GO_Central"/>
</dbReference>
<evidence type="ECO:0000256" key="12">
    <source>
        <dbReference type="PROSITE-ProRule" id="PRU00322"/>
    </source>
</evidence>
<evidence type="ECO:0000259" key="14">
    <source>
        <dbReference type="PROSITE" id="PS50199"/>
    </source>
</evidence>
<keyword evidence="11" id="KW-0862">Zinc</keyword>
<dbReference type="SUPFAM" id="SSF90209">
    <property type="entry name" value="Ran binding protein zinc finger-like"/>
    <property type="match status" value="1"/>
</dbReference>
<dbReference type="AlphaFoldDB" id="Q1RL70"/>
<dbReference type="Gene3D" id="3.30.40.10">
    <property type="entry name" value="Zinc/RING finger domain, C3HC4 (zinc finger)"/>
    <property type="match status" value="1"/>
</dbReference>
<dbReference type="Proteomes" id="UP000008144">
    <property type="component" value="Chromosome 14"/>
</dbReference>
<evidence type="ECO:0000259" key="13">
    <source>
        <dbReference type="PROSITE" id="PS50089"/>
    </source>
</evidence>
<keyword evidence="7" id="KW-0479">Metal-binding</keyword>
<protein>
    <recommendedName>
        <fullName evidence="5">RanBP-type and C3HC4-type zinc finger-containing protein 1</fullName>
        <ecNumber evidence="4">2.3.2.31</ecNumber>
    </recommendedName>
</protein>
<feature type="domain" description="RanBP2-type" evidence="14">
    <location>
        <begin position="195"/>
        <end position="226"/>
    </location>
</feature>
<evidence type="ECO:0000256" key="6">
    <source>
        <dbReference type="ARBA" id="ARBA00022679"/>
    </source>
</evidence>
<gene>
    <name evidence="16" type="primary">Ci-ZF(RING/RBZ)-1</name>
    <name evidence="17" type="synonym">zf(ring/rbz)-1</name>
</gene>
<evidence type="ECO:0000256" key="8">
    <source>
        <dbReference type="ARBA" id="ARBA00022737"/>
    </source>
</evidence>
<dbReference type="OrthoDB" id="261960at2759"/>
<dbReference type="EC" id="2.3.2.31" evidence="4"/>
<dbReference type="Pfam" id="PF13639">
    <property type="entry name" value="zf-RING_2"/>
    <property type="match status" value="1"/>
</dbReference>
<dbReference type="CDD" id="cd16633">
    <property type="entry name" value="mRING-HC-C3HC3D_RBR_HOIL1"/>
    <property type="match status" value="1"/>
</dbReference>
<keyword evidence="6" id="KW-0808">Transferase</keyword>
<dbReference type="Gene3D" id="1.20.120.1750">
    <property type="match status" value="1"/>
</dbReference>
<comment type="similarity">
    <text evidence="3">Belongs to the RBR family.</text>
</comment>
<accession>A0A1W2VRH0</accession>
<reference evidence="18" key="1">
    <citation type="journal article" date="2002" name="Science">
        <title>The draft genome of Ciona intestinalis: insights into chordate and vertebrate origins.</title>
        <authorList>
            <person name="Dehal P."/>
            <person name="Satou Y."/>
            <person name="Campbell R.K."/>
            <person name="Chapman J."/>
            <person name="Degnan B."/>
            <person name="De Tomaso A."/>
            <person name="Davidson B."/>
            <person name="Di Gregorio A."/>
            <person name="Gelpke M."/>
            <person name="Goodstein D.M."/>
            <person name="Harafuji N."/>
            <person name="Hastings K.E."/>
            <person name="Ho I."/>
            <person name="Hotta K."/>
            <person name="Huang W."/>
            <person name="Kawashima T."/>
            <person name="Lemaire P."/>
            <person name="Martinez D."/>
            <person name="Meinertzhagen I.A."/>
            <person name="Necula S."/>
            <person name="Nonaka M."/>
            <person name="Putnam N."/>
            <person name="Rash S."/>
            <person name="Saiga H."/>
            <person name="Satake M."/>
            <person name="Terry A."/>
            <person name="Yamada L."/>
            <person name="Wang H.G."/>
            <person name="Awazu S."/>
            <person name="Azumi K."/>
            <person name="Boore J."/>
            <person name="Branno M."/>
            <person name="Chin-Bow S."/>
            <person name="DeSantis R."/>
            <person name="Doyle S."/>
            <person name="Francino P."/>
            <person name="Keys D.N."/>
            <person name="Haga S."/>
            <person name="Hayashi H."/>
            <person name="Hino K."/>
            <person name="Imai K.S."/>
            <person name="Inaba K."/>
            <person name="Kano S."/>
            <person name="Kobayashi K."/>
            <person name="Kobayashi M."/>
            <person name="Lee B.I."/>
            <person name="Makabe K.W."/>
            <person name="Manohar C."/>
            <person name="Matassi G."/>
            <person name="Medina M."/>
            <person name="Mochizuki Y."/>
            <person name="Mount S."/>
            <person name="Morishita T."/>
            <person name="Miura S."/>
            <person name="Nakayama A."/>
            <person name="Nishizaka S."/>
            <person name="Nomoto H."/>
            <person name="Ohta F."/>
            <person name="Oishi K."/>
            <person name="Rigoutsos I."/>
            <person name="Sano M."/>
            <person name="Sasaki A."/>
            <person name="Sasakura Y."/>
            <person name="Shoguchi E."/>
            <person name="Shin-i T."/>
            <person name="Spagnuolo A."/>
            <person name="Stainier D."/>
            <person name="Suzuki M.M."/>
            <person name="Tassy O."/>
            <person name="Takatori N."/>
            <person name="Tokuoka M."/>
            <person name="Yagi K."/>
            <person name="Yoshizaki F."/>
            <person name="Wada S."/>
            <person name="Zhang C."/>
            <person name="Hyatt P.D."/>
            <person name="Larimer F."/>
            <person name="Detter C."/>
            <person name="Doggett N."/>
            <person name="Glavina T."/>
            <person name="Hawkins T."/>
            <person name="Richardson P."/>
            <person name="Lucas S."/>
            <person name="Kohara Y."/>
            <person name="Levine M."/>
            <person name="Satoh N."/>
            <person name="Rokhsar D.S."/>
        </authorList>
    </citation>
    <scope>NUCLEOTIDE SEQUENCE [LARGE SCALE GENOMIC DNA]</scope>
</reference>
<keyword evidence="9 12" id="KW-0863">Zinc-finger</keyword>
<dbReference type="GO" id="GO:0043130">
    <property type="term" value="F:ubiquitin binding"/>
    <property type="evidence" value="ECO:0000318"/>
    <property type="project" value="GO_Central"/>
</dbReference>
<keyword evidence="8" id="KW-0677">Repeat</keyword>
<dbReference type="RefSeq" id="NP_001123336.1">
    <property type="nucleotide sequence ID" value="NM_001129864.1"/>
</dbReference>
<reference evidence="17" key="4">
    <citation type="submission" date="2025-05" db="UniProtKB">
        <authorList>
            <consortium name="Ensembl"/>
        </authorList>
    </citation>
    <scope>IDENTIFICATION</scope>
</reference>
<dbReference type="GO" id="GO:0004842">
    <property type="term" value="F:ubiquitin-protein transferase activity"/>
    <property type="evidence" value="ECO:0000318"/>
    <property type="project" value="GO_Central"/>
</dbReference>
<proteinExistence type="evidence at transcript level"/>
<dbReference type="SMART" id="SM00547">
    <property type="entry name" value="ZnF_RBZ"/>
    <property type="match status" value="1"/>
</dbReference>
<evidence type="ECO:0000256" key="5">
    <source>
        <dbReference type="ARBA" id="ARBA00017887"/>
    </source>
</evidence>
<dbReference type="SUPFAM" id="SSF57850">
    <property type="entry name" value="RING/U-box"/>
    <property type="match status" value="3"/>
</dbReference>
<dbReference type="HOGENOM" id="CLU_014998_1_0_1"/>
<dbReference type="CTD" id="100169995"/>
<reference evidence="16" key="2">
    <citation type="journal article" date="2006" name="Dev. Biol.">
        <title>Systematic analysis of embryonic expression profiles of zinc finger genes in Ciona intestinalis.</title>
        <authorList>
            <person name="Miwata K."/>
            <person name="Chiba T."/>
            <person name="Horii R."/>
            <person name="Yamada L."/>
            <person name="Kubo A."/>
            <person name="Miyamura D."/>
            <person name="Satoh N."/>
            <person name="Satou Y."/>
        </authorList>
    </citation>
    <scope>NUCLEOTIDE SEQUENCE</scope>
</reference>
<dbReference type="SUPFAM" id="SSF54236">
    <property type="entry name" value="Ubiquitin-like"/>
    <property type="match status" value="1"/>
</dbReference>
<dbReference type="InterPro" id="IPR001841">
    <property type="entry name" value="Znf_RING"/>
</dbReference>
<evidence type="ECO:0000256" key="4">
    <source>
        <dbReference type="ARBA" id="ARBA00012251"/>
    </source>
</evidence>
<dbReference type="PROSITE" id="PS01358">
    <property type="entry name" value="ZF_RANBP2_1"/>
    <property type="match status" value="1"/>
</dbReference>
<organism evidence="16">
    <name type="scientific">Ciona intestinalis</name>
    <name type="common">Transparent sea squirt</name>
    <name type="synonym">Ascidia intestinalis</name>
    <dbReference type="NCBI Taxonomy" id="7719"/>
    <lineage>
        <taxon>Eukaryota</taxon>
        <taxon>Metazoa</taxon>
        <taxon>Chordata</taxon>
        <taxon>Tunicata</taxon>
        <taxon>Ascidiacea</taxon>
        <taxon>Phlebobranchia</taxon>
        <taxon>Cionidae</taxon>
        <taxon>Ciona</taxon>
    </lineage>
</organism>
<dbReference type="UniPathway" id="UPA00143"/>
<dbReference type="GO" id="GO:0071797">
    <property type="term" value="C:LUBAC complex"/>
    <property type="evidence" value="ECO:0000318"/>
    <property type="project" value="GO_Central"/>
</dbReference>
<dbReference type="InterPro" id="IPR051628">
    <property type="entry name" value="LUBAC_E3_Ligases"/>
</dbReference>
<dbReference type="CDD" id="cd20358">
    <property type="entry name" value="Rcat_RBR_HOIL1"/>
    <property type="match status" value="1"/>
</dbReference>
<name>Q1RL70_CIOIN</name>
<dbReference type="InterPro" id="IPR044066">
    <property type="entry name" value="TRIAD_supradom"/>
</dbReference>
<evidence type="ECO:0000313" key="16">
    <source>
        <dbReference type="EMBL" id="FAA00195.1"/>
    </source>
</evidence>
<dbReference type="Ensembl" id="ENSCINT00000030524.1">
    <property type="protein sequence ID" value="ENSCINP00000033831.1"/>
    <property type="gene ID" value="ENSCING00000024473.1"/>
</dbReference>
<evidence type="ECO:0000256" key="10">
    <source>
        <dbReference type="ARBA" id="ARBA00022786"/>
    </source>
</evidence>
<dbReference type="KEGG" id="cin:100169995"/>
<dbReference type="FunFam" id="3.30.40.10:FF:000137">
    <property type="entry name" value="RanBP-type and C3HC4-type zinc finger-containing protein 1"/>
    <property type="match status" value="1"/>
</dbReference>
<evidence type="ECO:0000259" key="15">
    <source>
        <dbReference type="PROSITE" id="PS51873"/>
    </source>
</evidence>
<feature type="domain" description="RING-type" evidence="13">
    <location>
        <begin position="280"/>
        <end position="322"/>
    </location>
</feature>
<dbReference type="InterPro" id="IPR001876">
    <property type="entry name" value="Znf_RanBP2"/>
</dbReference>
<dbReference type="InterPro" id="IPR047559">
    <property type="entry name" value="HOIL1_RBR_mRING-HC-C3HC3D"/>
</dbReference>
<sequence>MDTEQLEFKKLNELLINCIKKRERIAQGDVAILRELEKKEEKKPLIKVKLYFEEYWDRAGPYRFECCPEWTVWTAKRNIKKAFSGRRYSIDNMYLLSGMSIAKDHETLQDCGVYTTNDVLCVYIQPPKINPNTPLVDVEPFETLETDIKLIGLEDIPAEVVENDIEDENPISVVEPVSIPSQGSLDIVGATAGGKPGQNEWICRHCTYFNINSLTKCLICQQPNLEQTSARMPTRSILQENNEIKIEANNDRENMRLQNYNQHLSATSRQIIFSQDETECMICMTDAPPGETVILQECLHAFCKDCLENHIMLNNNADVRCPYMDNDYQCESQIQEREIRALLIPDEFEKYLSRSLSAAEMQTSNSFHCKTPNCIGWCECVDTVNTFKCPVCNATNCLNCKAIHEGKDCQQYQDSLKTLSANDKKANKTMEMLKRLIKSHKAMHCPKCNVVIQKKDGCDWVQCSMCKLEICWVTRGPRWGEGGHGDTSGGCKCKVNGVKCHPTCVNCH</sequence>
<dbReference type="EMBL" id="EAAA01001216">
    <property type="status" value="NOT_ANNOTATED_CDS"/>
    <property type="molecule type" value="Genomic_DNA"/>
</dbReference>
<comment type="catalytic activity">
    <reaction evidence="1">
        <text>[E2 ubiquitin-conjugating enzyme]-S-ubiquitinyl-L-cysteine + [acceptor protein]-L-lysine = [E2 ubiquitin-conjugating enzyme]-L-cysteine + [acceptor protein]-N(6)-ubiquitinyl-L-lysine.</text>
        <dbReference type="EC" id="2.3.2.31"/>
    </reaction>
</comment>
<evidence type="ECO:0000256" key="1">
    <source>
        <dbReference type="ARBA" id="ARBA00001798"/>
    </source>
</evidence>
<dbReference type="InterPro" id="IPR029071">
    <property type="entry name" value="Ubiquitin-like_domsf"/>
</dbReference>
<comment type="pathway">
    <text evidence="2">Protein modification; protein ubiquitination.</text>
</comment>
<dbReference type="InterPro" id="IPR047558">
    <property type="entry name" value="BRcat_RBR_HOIL1"/>
</dbReference>
<dbReference type="Gene3D" id="4.10.1060.10">
    <property type="entry name" value="Zinc finger, RanBP2-type"/>
    <property type="match status" value="1"/>
</dbReference>
<dbReference type="PROSITE" id="PS50199">
    <property type="entry name" value="ZF_RANBP2_2"/>
    <property type="match status" value="1"/>
</dbReference>
<dbReference type="CDD" id="cd20345">
    <property type="entry name" value="BRcat_RBR_HOIL1"/>
    <property type="match status" value="1"/>
</dbReference>
<dbReference type="GO" id="GO:0008270">
    <property type="term" value="F:zinc ion binding"/>
    <property type="evidence" value="ECO:0007669"/>
    <property type="project" value="UniProtKB-KW"/>
</dbReference>
<evidence type="ECO:0000256" key="7">
    <source>
        <dbReference type="ARBA" id="ARBA00022723"/>
    </source>
</evidence>
<evidence type="ECO:0000313" key="18">
    <source>
        <dbReference type="Proteomes" id="UP000008144"/>
    </source>
</evidence>
<dbReference type="GO" id="GO:0097039">
    <property type="term" value="P:protein linear polyubiquitination"/>
    <property type="evidence" value="ECO:0000318"/>
    <property type="project" value="GO_Central"/>
</dbReference>
<dbReference type="InterPro" id="IPR013083">
    <property type="entry name" value="Znf_RING/FYVE/PHD"/>
</dbReference>